<name>A0AAD7EF57_9AGAR</name>
<keyword evidence="2" id="KW-1185">Reference proteome</keyword>
<comment type="caution">
    <text evidence="1">The sequence shown here is derived from an EMBL/GenBank/DDBJ whole genome shotgun (WGS) entry which is preliminary data.</text>
</comment>
<dbReference type="EMBL" id="JARIHO010000057">
    <property type="protein sequence ID" value="KAJ7318490.1"/>
    <property type="molecule type" value="Genomic_DNA"/>
</dbReference>
<evidence type="ECO:0000313" key="1">
    <source>
        <dbReference type="EMBL" id="KAJ7318490.1"/>
    </source>
</evidence>
<evidence type="ECO:0000313" key="2">
    <source>
        <dbReference type="Proteomes" id="UP001218218"/>
    </source>
</evidence>
<gene>
    <name evidence="1" type="ORF">DFH08DRAFT_714602</name>
</gene>
<organism evidence="1 2">
    <name type="scientific">Mycena albidolilacea</name>
    <dbReference type="NCBI Taxonomy" id="1033008"/>
    <lineage>
        <taxon>Eukaryota</taxon>
        <taxon>Fungi</taxon>
        <taxon>Dikarya</taxon>
        <taxon>Basidiomycota</taxon>
        <taxon>Agaricomycotina</taxon>
        <taxon>Agaricomycetes</taxon>
        <taxon>Agaricomycetidae</taxon>
        <taxon>Agaricales</taxon>
        <taxon>Marasmiineae</taxon>
        <taxon>Mycenaceae</taxon>
        <taxon>Mycena</taxon>
    </lineage>
</organism>
<reference evidence="1" key="1">
    <citation type="submission" date="2023-03" db="EMBL/GenBank/DDBJ databases">
        <title>Massive genome expansion in bonnet fungi (Mycena s.s.) driven by repeated elements and novel gene families across ecological guilds.</title>
        <authorList>
            <consortium name="Lawrence Berkeley National Laboratory"/>
            <person name="Harder C.B."/>
            <person name="Miyauchi S."/>
            <person name="Viragh M."/>
            <person name="Kuo A."/>
            <person name="Thoen E."/>
            <person name="Andreopoulos B."/>
            <person name="Lu D."/>
            <person name="Skrede I."/>
            <person name="Drula E."/>
            <person name="Henrissat B."/>
            <person name="Morin E."/>
            <person name="Kohler A."/>
            <person name="Barry K."/>
            <person name="LaButti K."/>
            <person name="Morin E."/>
            <person name="Salamov A."/>
            <person name="Lipzen A."/>
            <person name="Mereny Z."/>
            <person name="Hegedus B."/>
            <person name="Baldrian P."/>
            <person name="Stursova M."/>
            <person name="Weitz H."/>
            <person name="Taylor A."/>
            <person name="Grigoriev I.V."/>
            <person name="Nagy L.G."/>
            <person name="Martin F."/>
            <person name="Kauserud H."/>
        </authorList>
    </citation>
    <scope>NUCLEOTIDE SEQUENCE</scope>
    <source>
        <strain evidence="1">CBHHK002</strain>
    </source>
</reference>
<proteinExistence type="predicted"/>
<dbReference type="Proteomes" id="UP001218218">
    <property type="component" value="Unassembled WGS sequence"/>
</dbReference>
<accession>A0AAD7EF57</accession>
<sequence>TYPFGIHRPGSRHDPGYTILSVDAIAAVICVRATRCDGTALISGGSCRACMGLAPSVDSVRTRALQPFGKKSTARLSRNQLEQKLVSVSKQLKNEQLKKVDHFKSLKRARKRVKDHEQFFDIISTNIVPGLYCLLSNAQSAGWSIQKTIAMSLKALQGLYHP</sequence>
<protein>
    <submittedName>
        <fullName evidence="1">Uncharacterized protein</fullName>
    </submittedName>
</protein>
<feature type="non-terminal residue" evidence="1">
    <location>
        <position position="1"/>
    </location>
</feature>
<dbReference type="AlphaFoldDB" id="A0AAD7EF57"/>